<reference evidence="3" key="1">
    <citation type="journal article" date="2009" name="Genome Res.">
        <title>Comparative genomic analyses of the human fungal pathogens Coccidioides and their relatives.</title>
        <authorList>
            <person name="Sharpton T.J."/>
            <person name="Stajich J.E."/>
            <person name="Rounsley S.D."/>
            <person name="Gardner M.J."/>
            <person name="Wortman J.R."/>
            <person name="Jordar V.S."/>
            <person name="Maiti R."/>
            <person name="Kodira C.D."/>
            <person name="Neafsey D.E."/>
            <person name="Zeng Q."/>
            <person name="Hung C.-Y."/>
            <person name="McMahan C."/>
            <person name="Muszewska A."/>
            <person name="Grynberg M."/>
            <person name="Mandel M.A."/>
            <person name="Kellner E.M."/>
            <person name="Barker B.M."/>
            <person name="Galgiani J.N."/>
            <person name="Orbach M.J."/>
            <person name="Kirkland T.N."/>
            <person name="Cole G.T."/>
            <person name="Henn M.R."/>
            <person name="Birren B.W."/>
            <person name="Taylor J.W."/>
        </authorList>
    </citation>
    <scope>NUCLEOTIDE SEQUENCE [LARGE SCALE GENOMIC DNA]</scope>
    <source>
        <strain evidence="3">RS</strain>
    </source>
</reference>
<protein>
    <submittedName>
        <fullName evidence="2">Uncharacterized protein</fullName>
    </submittedName>
</protein>
<dbReference type="KEGG" id="cim:CIMG_04571"/>
<dbReference type="AlphaFoldDB" id="A0A0E1RX95"/>
<reference evidence="3" key="2">
    <citation type="journal article" date="2010" name="Genome Res.">
        <title>Population genomic sequencing of Coccidioides fungi reveals recent hybridization and transposon control.</title>
        <authorList>
            <person name="Neafsey D.E."/>
            <person name="Barker B.M."/>
            <person name="Sharpton T.J."/>
            <person name="Stajich J.E."/>
            <person name="Park D.J."/>
            <person name="Whiston E."/>
            <person name="Hung C.-Y."/>
            <person name="McMahan C."/>
            <person name="White J."/>
            <person name="Sykes S."/>
            <person name="Heiman D."/>
            <person name="Young S."/>
            <person name="Zeng Q."/>
            <person name="Abouelleil A."/>
            <person name="Aftuck L."/>
            <person name="Bessette D."/>
            <person name="Brown A."/>
            <person name="FitzGerald M."/>
            <person name="Lui A."/>
            <person name="Macdonald J.P."/>
            <person name="Priest M."/>
            <person name="Orbach M.J."/>
            <person name="Galgiani J.N."/>
            <person name="Kirkland T.N."/>
            <person name="Cole G.T."/>
            <person name="Birren B.W."/>
            <person name="Henn M.R."/>
            <person name="Taylor J.W."/>
            <person name="Rounsley S.D."/>
        </authorList>
    </citation>
    <scope>GENOME REANNOTATION</scope>
    <source>
        <strain evidence="3">RS</strain>
    </source>
</reference>
<accession>A0A0E1RX95</accession>
<dbReference type="Proteomes" id="UP000001261">
    <property type="component" value="Unassembled WGS sequence"/>
</dbReference>
<dbReference type="EMBL" id="GG704914">
    <property type="protein sequence ID" value="EAS33547.1"/>
    <property type="molecule type" value="Genomic_DNA"/>
</dbReference>
<dbReference type="GeneID" id="4565076"/>
<evidence type="ECO:0000313" key="2">
    <source>
        <dbReference type="EMBL" id="EAS33547.1"/>
    </source>
</evidence>
<dbReference type="VEuPathDB" id="FungiDB:CIMG_04571"/>
<gene>
    <name evidence="2" type="ORF">CIMG_04571</name>
</gene>
<feature type="region of interest" description="Disordered" evidence="1">
    <location>
        <begin position="55"/>
        <end position="106"/>
    </location>
</feature>
<proteinExistence type="predicted"/>
<keyword evidence="3" id="KW-1185">Reference proteome</keyword>
<dbReference type="InParanoid" id="A0A0E1RX95"/>
<sequence length="106" mass="12100">MAVLSSINMQYRATKTRYFGCMIQQKNEYLPSFAWCFGGWQPFLKSSSLPKMLKKEGACTDRPQPSFEETSGTSSETWPRRRGKRAHLRASHDIEAIAKSQTQGYS</sequence>
<evidence type="ECO:0000256" key="1">
    <source>
        <dbReference type="SAM" id="MobiDB-lite"/>
    </source>
</evidence>
<dbReference type="RefSeq" id="XP_001245130.1">
    <property type="nucleotide sequence ID" value="XM_001245129.1"/>
</dbReference>
<name>A0A0E1RX95_COCIM</name>
<organism evidence="2 3">
    <name type="scientific">Coccidioides immitis (strain RS)</name>
    <name type="common">Valley fever fungus</name>
    <dbReference type="NCBI Taxonomy" id="246410"/>
    <lineage>
        <taxon>Eukaryota</taxon>
        <taxon>Fungi</taxon>
        <taxon>Dikarya</taxon>
        <taxon>Ascomycota</taxon>
        <taxon>Pezizomycotina</taxon>
        <taxon>Eurotiomycetes</taxon>
        <taxon>Eurotiomycetidae</taxon>
        <taxon>Onygenales</taxon>
        <taxon>Onygenaceae</taxon>
        <taxon>Coccidioides</taxon>
    </lineage>
</organism>
<feature type="compositionally biased region" description="Basic residues" evidence="1">
    <location>
        <begin position="80"/>
        <end position="89"/>
    </location>
</feature>
<feature type="compositionally biased region" description="Low complexity" evidence="1">
    <location>
        <begin position="68"/>
        <end position="77"/>
    </location>
</feature>
<evidence type="ECO:0000313" key="3">
    <source>
        <dbReference type="Proteomes" id="UP000001261"/>
    </source>
</evidence>